<dbReference type="InterPro" id="IPR036397">
    <property type="entry name" value="RNaseH_sf"/>
</dbReference>
<evidence type="ECO:0000259" key="2">
    <source>
        <dbReference type="PROSITE" id="PS50994"/>
    </source>
</evidence>
<reference evidence="4" key="1">
    <citation type="submission" date="2018-01" db="EMBL/GenBank/DDBJ databases">
        <title>Draft Genome Sequence of the Radioresistant Bacterium Deinococcus aerius TR0125, Isolated from the Higher Atmosphere above Japan.</title>
        <authorList>
            <person name="Satoh K."/>
            <person name="Arai H."/>
            <person name="Sanzen T."/>
            <person name="Kawaguchi Y."/>
            <person name="Hayashi H."/>
            <person name="Yokobori S."/>
            <person name="Yamagishi A."/>
            <person name="Oono Y."/>
            <person name="Narumi I."/>
        </authorList>
    </citation>
    <scope>NUCLEOTIDE SEQUENCE [LARGE SCALE GENOMIC DNA]</scope>
    <source>
        <strain evidence="4">TR0125</strain>
    </source>
</reference>
<keyword evidence="4" id="KW-1185">Reference proteome</keyword>
<accession>A0A2I9DGY1</accession>
<dbReference type="PROSITE" id="PS50994">
    <property type="entry name" value="INTEGRASE"/>
    <property type="match status" value="1"/>
</dbReference>
<feature type="compositionally biased region" description="Basic and acidic residues" evidence="1">
    <location>
        <begin position="662"/>
        <end position="672"/>
    </location>
</feature>
<evidence type="ECO:0000313" key="4">
    <source>
        <dbReference type="Proteomes" id="UP000236569"/>
    </source>
</evidence>
<proteinExistence type="predicted"/>
<protein>
    <recommendedName>
        <fullName evidence="2">Integrase catalytic domain-containing protein</fullName>
    </recommendedName>
</protein>
<sequence>MPLAIEFKAGLKLHYRSTQWVVADPAFEDGQLRLRDPFGRVELVDLVDLHAADDFIPIIPEKDARRFDPRSVILDTYPEILVRDALDLEAHIHEYETGFASGREDLPRPGEPREAYNPALVPVMQRRENKARELVLKAHPDATGEKLDRLVRKEVERLRKLARNYREVGLIALVNLRKVPRRNPLGHNPPQVVDAARKVSAAHINRSNVTRVNLALAVKREAEKLNDGVPLARPPSNRSVQRLLRVVGKAKHLFGAAPTRRSLDNRPKHMYQGVLSTRPGEYVLFDLTPGDFFCLHPLDPGVVQRCKCLVGMDLYSRSIVTARLVPAGRAIDLSFAFHDVITPKRMLPGWPSRARYPYVGVPEHVVLRVYHLPEGTDLAAIPWVLPDTVVVDNGWIFTSRHMRNICKLLGVTILYARPYTPTDKPQIERWFRTFAQTFCQSIPGYIGSNVQQRGKNPEEDAVYFPHEVEARIGEWLATHYHFRPHGGLKHPDYPKVLLSPNDLFEVGLRTAGLLVAPLGQDIYYQLLEALPARIIHDYGVEYMGLYYDHPDLGPFRNQLSQDTHLKHRWIFRRDPRDLRYLYFQNPRTGAWVRLERKPTAFPHAQFTDELLQQAKDVAFKKTGHVRSPEEVSAALDSLVRGIQAEVPKLKQRRRELQRMQEVLRSEQDREDVLGEPVTPPPPPPPAPTLSKRPFTPVGDIPRDITDLYDFSDDDE</sequence>
<feature type="domain" description="Integrase catalytic" evidence="2">
    <location>
        <begin position="275"/>
        <end position="438"/>
    </location>
</feature>
<organism evidence="3 4">
    <name type="scientific">Deinococcus aerius</name>
    <dbReference type="NCBI Taxonomy" id="200253"/>
    <lineage>
        <taxon>Bacteria</taxon>
        <taxon>Thermotogati</taxon>
        <taxon>Deinococcota</taxon>
        <taxon>Deinococci</taxon>
        <taxon>Deinococcales</taxon>
        <taxon>Deinococcaceae</taxon>
        <taxon>Deinococcus</taxon>
    </lineage>
</organism>
<dbReference type="Gene3D" id="3.30.420.10">
    <property type="entry name" value="Ribonuclease H-like superfamily/Ribonuclease H"/>
    <property type="match status" value="1"/>
</dbReference>
<comment type="caution">
    <text evidence="3">The sequence shown here is derived from an EMBL/GenBank/DDBJ whole genome shotgun (WGS) entry which is preliminary data.</text>
</comment>
<evidence type="ECO:0000313" key="3">
    <source>
        <dbReference type="EMBL" id="GBF03881.1"/>
    </source>
</evidence>
<feature type="region of interest" description="Disordered" evidence="1">
    <location>
        <begin position="662"/>
        <end position="715"/>
    </location>
</feature>
<dbReference type="InterPro" id="IPR001584">
    <property type="entry name" value="Integrase_cat-core"/>
</dbReference>
<dbReference type="SUPFAM" id="SSF53098">
    <property type="entry name" value="Ribonuclease H-like"/>
    <property type="match status" value="1"/>
</dbReference>
<dbReference type="RefSeq" id="WP_103127491.1">
    <property type="nucleotide sequence ID" value="NZ_BFAG01000001.1"/>
</dbReference>
<dbReference type="Proteomes" id="UP000236569">
    <property type="component" value="Unassembled WGS sequence"/>
</dbReference>
<evidence type="ECO:0000256" key="1">
    <source>
        <dbReference type="SAM" id="MobiDB-lite"/>
    </source>
</evidence>
<feature type="compositionally biased region" description="Pro residues" evidence="1">
    <location>
        <begin position="677"/>
        <end position="687"/>
    </location>
</feature>
<dbReference type="GO" id="GO:0003676">
    <property type="term" value="F:nucleic acid binding"/>
    <property type="evidence" value="ECO:0007669"/>
    <property type="project" value="InterPro"/>
</dbReference>
<name>A0A2I9DGY1_9DEIO</name>
<dbReference type="AlphaFoldDB" id="A0A2I9DGY1"/>
<dbReference type="InterPro" id="IPR012337">
    <property type="entry name" value="RNaseH-like_sf"/>
</dbReference>
<dbReference type="EMBL" id="BFAG01000001">
    <property type="protein sequence ID" value="GBF03881.1"/>
    <property type="molecule type" value="Genomic_DNA"/>
</dbReference>
<dbReference type="OrthoDB" id="52928at2"/>
<dbReference type="GO" id="GO:0015074">
    <property type="term" value="P:DNA integration"/>
    <property type="evidence" value="ECO:0007669"/>
    <property type="project" value="InterPro"/>
</dbReference>
<gene>
    <name evidence="3" type="ORF">DAERI_010053</name>
</gene>